<keyword evidence="2" id="KW-1185">Reference proteome</keyword>
<reference evidence="1 2" key="1">
    <citation type="submission" date="2017-07" db="EMBL/GenBank/DDBJ databases">
        <title>The genome sequence of Paludifilum halophilum highlights mechanisms for microbial adaptation to high salt environemnts.</title>
        <authorList>
            <person name="Belbahri L."/>
        </authorList>
    </citation>
    <scope>NUCLEOTIDE SEQUENCE [LARGE SCALE GENOMIC DNA]</scope>
    <source>
        <strain evidence="1 2">DSM 102817</strain>
    </source>
</reference>
<dbReference type="RefSeq" id="WP_094264301.1">
    <property type="nucleotide sequence ID" value="NZ_NOWF01000005.1"/>
</dbReference>
<dbReference type="EMBL" id="NOWF01000005">
    <property type="protein sequence ID" value="OYD07630.1"/>
    <property type="molecule type" value="Genomic_DNA"/>
</dbReference>
<evidence type="ECO:0000313" key="2">
    <source>
        <dbReference type="Proteomes" id="UP000215459"/>
    </source>
</evidence>
<dbReference type="Proteomes" id="UP000215459">
    <property type="component" value="Unassembled WGS sequence"/>
</dbReference>
<dbReference type="OrthoDB" id="666874at2"/>
<comment type="caution">
    <text evidence="1">The sequence shown here is derived from an EMBL/GenBank/DDBJ whole genome shotgun (WGS) entry which is preliminary data.</text>
</comment>
<sequence>MASHFSDIGFNADSDEEIMSLLRQAAQEGQPVESTNGHYLFWSPEEGIQLWLQVDPEGTVIGFNPHLAGKGRIRAALTEEQPEPDMTMEGGFHAWADPSGESPDTGAYPFLFDMPDYDRYRGHLALPQTVNTQIAAFAHELYSFADEDAYASFQRENDLRFTPESFVSSGLLIASEAKTEERPEATAVFTGRVLETERRTNPTSGRPFYHLHVRTLGGTFDVAADPDIIQGEPVPGGIVQGSFWLSGRIIDS</sequence>
<dbReference type="AlphaFoldDB" id="A0A235B5R2"/>
<organism evidence="1 2">
    <name type="scientific">Paludifilum halophilum</name>
    <dbReference type="NCBI Taxonomy" id="1642702"/>
    <lineage>
        <taxon>Bacteria</taxon>
        <taxon>Bacillati</taxon>
        <taxon>Bacillota</taxon>
        <taxon>Bacilli</taxon>
        <taxon>Bacillales</taxon>
        <taxon>Thermoactinomycetaceae</taxon>
        <taxon>Paludifilum</taxon>
    </lineage>
</organism>
<protein>
    <submittedName>
        <fullName evidence="1">Uncharacterized protein</fullName>
    </submittedName>
</protein>
<accession>A0A235B5R2</accession>
<gene>
    <name evidence="1" type="ORF">CHM34_09110</name>
</gene>
<proteinExistence type="predicted"/>
<name>A0A235B5R2_9BACL</name>
<evidence type="ECO:0000313" key="1">
    <source>
        <dbReference type="EMBL" id="OYD07630.1"/>
    </source>
</evidence>